<dbReference type="EMBL" id="JABSTU010003915">
    <property type="protein sequence ID" value="KAH7964474.1"/>
    <property type="molecule type" value="Genomic_DNA"/>
</dbReference>
<comment type="caution">
    <text evidence="2">The sequence shown here is derived from an EMBL/GenBank/DDBJ whole genome shotgun (WGS) entry which is preliminary data.</text>
</comment>
<reference evidence="2" key="2">
    <citation type="submission" date="2021-09" db="EMBL/GenBank/DDBJ databases">
        <authorList>
            <person name="Jia N."/>
            <person name="Wang J."/>
            <person name="Shi W."/>
            <person name="Du L."/>
            <person name="Sun Y."/>
            <person name="Zhan W."/>
            <person name="Jiang J."/>
            <person name="Wang Q."/>
            <person name="Zhang B."/>
            <person name="Ji P."/>
            <person name="Sakyi L.B."/>
            <person name="Cui X."/>
            <person name="Yuan T."/>
            <person name="Jiang B."/>
            <person name="Yang W."/>
            <person name="Lam T.T.-Y."/>
            <person name="Chang Q."/>
            <person name="Ding S."/>
            <person name="Wang X."/>
            <person name="Zhu J."/>
            <person name="Ruan X."/>
            <person name="Zhao L."/>
            <person name="Wei J."/>
            <person name="Que T."/>
            <person name="Du C."/>
            <person name="Cheng J."/>
            <person name="Dai P."/>
            <person name="Han X."/>
            <person name="Huang E."/>
            <person name="Gao Y."/>
            <person name="Liu J."/>
            <person name="Shao H."/>
            <person name="Ye R."/>
            <person name="Li L."/>
            <person name="Wei W."/>
            <person name="Wang X."/>
            <person name="Wang C."/>
            <person name="Huo Q."/>
            <person name="Li W."/>
            <person name="Guo W."/>
            <person name="Chen H."/>
            <person name="Chen S."/>
            <person name="Zhou L."/>
            <person name="Zhou L."/>
            <person name="Ni X."/>
            <person name="Tian J."/>
            <person name="Zhou Y."/>
            <person name="Sheng Y."/>
            <person name="Liu T."/>
            <person name="Pan Y."/>
            <person name="Xia L."/>
            <person name="Li J."/>
            <person name="Zhao F."/>
            <person name="Cao W."/>
        </authorList>
    </citation>
    <scope>NUCLEOTIDE SEQUENCE</scope>
    <source>
        <strain evidence="2">Rmic-2018</strain>
        <tissue evidence="2">Larvae</tissue>
    </source>
</reference>
<dbReference type="Proteomes" id="UP000821866">
    <property type="component" value="Unassembled WGS sequence"/>
</dbReference>
<dbReference type="AlphaFoldDB" id="A0A9J6D0J7"/>
<feature type="compositionally biased region" description="Basic and acidic residues" evidence="1">
    <location>
        <begin position="21"/>
        <end position="32"/>
    </location>
</feature>
<accession>A0A9J6D0J7</accession>
<feature type="compositionally biased region" description="Polar residues" evidence="1">
    <location>
        <begin position="1"/>
        <end position="16"/>
    </location>
</feature>
<evidence type="ECO:0000256" key="1">
    <source>
        <dbReference type="SAM" id="MobiDB-lite"/>
    </source>
</evidence>
<proteinExistence type="predicted"/>
<evidence type="ECO:0000313" key="2">
    <source>
        <dbReference type="EMBL" id="KAH7964474.1"/>
    </source>
</evidence>
<gene>
    <name evidence="2" type="ORF">HPB51_027287</name>
</gene>
<name>A0A9J6D0J7_RHIMP</name>
<protein>
    <submittedName>
        <fullName evidence="2">Uncharacterized protein</fullName>
    </submittedName>
</protein>
<evidence type="ECO:0000313" key="3">
    <source>
        <dbReference type="Proteomes" id="UP000821866"/>
    </source>
</evidence>
<reference evidence="2" key="1">
    <citation type="journal article" date="2020" name="Cell">
        <title>Large-Scale Comparative Analyses of Tick Genomes Elucidate Their Genetic Diversity and Vector Capacities.</title>
        <authorList>
            <consortium name="Tick Genome and Microbiome Consortium (TIGMIC)"/>
            <person name="Jia N."/>
            <person name="Wang J."/>
            <person name="Shi W."/>
            <person name="Du L."/>
            <person name="Sun Y."/>
            <person name="Zhan W."/>
            <person name="Jiang J.F."/>
            <person name="Wang Q."/>
            <person name="Zhang B."/>
            <person name="Ji P."/>
            <person name="Bell-Sakyi L."/>
            <person name="Cui X.M."/>
            <person name="Yuan T.T."/>
            <person name="Jiang B.G."/>
            <person name="Yang W.F."/>
            <person name="Lam T.T."/>
            <person name="Chang Q.C."/>
            <person name="Ding S.J."/>
            <person name="Wang X.J."/>
            <person name="Zhu J.G."/>
            <person name="Ruan X.D."/>
            <person name="Zhao L."/>
            <person name="Wei J.T."/>
            <person name="Ye R.Z."/>
            <person name="Que T.C."/>
            <person name="Du C.H."/>
            <person name="Zhou Y.H."/>
            <person name="Cheng J.X."/>
            <person name="Dai P.F."/>
            <person name="Guo W.B."/>
            <person name="Han X.H."/>
            <person name="Huang E.J."/>
            <person name="Li L.F."/>
            <person name="Wei W."/>
            <person name="Gao Y.C."/>
            <person name="Liu J.Z."/>
            <person name="Shao H.Z."/>
            <person name="Wang X."/>
            <person name="Wang C.C."/>
            <person name="Yang T.C."/>
            <person name="Huo Q.B."/>
            <person name="Li W."/>
            <person name="Chen H.Y."/>
            <person name="Chen S.E."/>
            <person name="Zhou L.G."/>
            <person name="Ni X.B."/>
            <person name="Tian J.H."/>
            <person name="Sheng Y."/>
            <person name="Liu T."/>
            <person name="Pan Y.S."/>
            <person name="Xia L.Y."/>
            <person name="Li J."/>
            <person name="Zhao F."/>
            <person name="Cao W.C."/>
        </authorList>
    </citation>
    <scope>NUCLEOTIDE SEQUENCE</scope>
    <source>
        <strain evidence="2">Rmic-2018</strain>
    </source>
</reference>
<organism evidence="2 3">
    <name type="scientific">Rhipicephalus microplus</name>
    <name type="common">Cattle tick</name>
    <name type="synonym">Boophilus microplus</name>
    <dbReference type="NCBI Taxonomy" id="6941"/>
    <lineage>
        <taxon>Eukaryota</taxon>
        <taxon>Metazoa</taxon>
        <taxon>Ecdysozoa</taxon>
        <taxon>Arthropoda</taxon>
        <taxon>Chelicerata</taxon>
        <taxon>Arachnida</taxon>
        <taxon>Acari</taxon>
        <taxon>Parasitiformes</taxon>
        <taxon>Ixodida</taxon>
        <taxon>Ixodoidea</taxon>
        <taxon>Ixodidae</taxon>
        <taxon>Rhipicephalinae</taxon>
        <taxon>Rhipicephalus</taxon>
        <taxon>Boophilus</taxon>
    </lineage>
</organism>
<keyword evidence="3" id="KW-1185">Reference proteome</keyword>
<feature type="region of interest" description="Disordered" evidence="1">
    <location>
        <begin position="1"/>
        <end position="42"/>
    </location>
</feature>
<sequence>MNTTSARKNSRSSESGSNDEDASRKTHGEATERATATSLNTSSKDAVAYEDSVIHETDGTHEFQTIFFKSKKRRQRALTSLGTAVHTGPRPATAPTAMPAHVAPGPANHPQRREPLLQGTARPSCSVIDVTLASEADRWQSWQGICHSLSQARGGEKAWCLLRFLVTRLMVQQPVIVVAIHLGIREKELAERRAIASQNCHQSILQPSPPYLPPSYRKVTTQTGRPVRSQLCQEPLLEHELNVL</sequence>